<protein>
    <submittedName>
        <fullName evidence="1">Uncharacterized protein</fullName>
    </submittedName>
</protein>
<name>A0A085NHP4_9BILA</name>
<proteinExistence type="predicted"/>
<accession>A0A085NHP4</accession>
<feature type="non-terminal residue" evidence="1">
    <location>
        <position position="120"/>
    </location>
</feature>
<gene>
    <name evidence="1" type="ORF">M514_18793</name>
</gene>
<dbReference type="AlphaFoldDB" id="A0A085NHP4"/>
<dbReference type="EMBL" id="KL367499">
    <property type="protein sequence ID" value="KFD68990.1"/>
    <property type="molecule type" value="Genomic_DNA"/>
</dbReference>
<sequence>MSNEYHLKPYALKLCLPNLRQLIHSFHYLISDVTKSSQNSYFNVANDRTDLIFLFAFLRSTSFRQTNGLLRSYYFSFLFEEQIRPALIVYKALYQWPPGRASETLLLVYLNDIIFVSYLL</sequence>
<evidence type="ECO:0000313" key="1">
    <source>
        <dbReference type="EMBL" id="KFD68990.1"/>
    </source>
</evidence>
<dbReference type="Proteomes" id="UP000030758">
    <property type="component" value="Unassembled WGS sequence"/>
</dbReference>
<organism evidence="1">
    <name type="scientific">Trichuris suis</name>
    <name type="common">pig whipworm</name>
    <dbReference type="NCBI Taxonomy" id="68888"/>
    <lineage>
        <taxon>Eukaryota</taxon>
        <taxon>Metazoa</taxon>
        <taxon>Ecdysozoa</taxon>
        <taxon>Nematoda</taxon>
        <taxon>Enoplea</taxon>
        <taxon>Dorylaimia</taxon>
        <taxon>Trichinellida</taxon>
        <taxon>Trichuridae</taxon>
        <taxon>Trichuris</taxon>
    </lineage>
</organism>
<reference evidence="1" key="1">
    <citation type="journal article" date="2014" name="Nat. Genet.">
        <title>Genome and transcriptome of the porcine whipworm Trichuris suis.</title>
        <authorList>
            <person name="Jex A.R."/>
            <person name="Nejsum P."/>
            <person name="Schwarz E.M."/>
            <person name="Hu L."/>
            <person name="Young N.D."/>
            <person name="Hall R.S."/>
            <person name="Korhonen P.K."/>
            <person name="Liao S."/>
            <person name="Thamsborg S."/>
            <person name="Xia J."/>
            <person name="Xu P."/>
            <person name="Wang S."/>
            <person name="Scheerlinck J.P."/>
            <person name="Hofmann A."/>
            <person name="Sternberg P.W."/>
            <person name="Wang J."/>
            <person name="Gasser R.B."/>
        </authorList>
    </citation>
    <scope>NUCLEOTIDE SEQUENCE [LARGE SCALE GENOMIC DNA]</scope>
    <source>
        <strain evidence="1">DCEP-RM93F</strain>
    </source>
</reference>